<dbReference type="RefSeq" id="WP_151971156.1">
    <property type="nucleotide sequence ID" value="NZ_AP019860.1"/>
</dbReference>
<accession>A0A5S9F5Z0</accession>
<reference evidence="6 7" key="1">
    <citation type="submission" date="2019-08" db="EMBL/GenBank/DDBJ databases">
        <title>Complete genome sequence of Candidatus Uab amorphum.</title>
        <authorList>
            <person name="Shiratori T."/>
            <person name="Suzuki S."/>
            <person name="Kakizawa Y."/>
            <person name="Ishida K."/>
        </authorList>
    </citation>
    <scope>NUCLEOTIDE SEQUENCE [LARGE SCALE GENOMIC DNA]</scope>
    <source>
        <strain evidence="6 7">SRT547</strain>
    </source>
</reference>
<evidence type="ECO:0000256" key="2">
    <source>
        <dbReference type="ARBA" id="ARBA00035119"/>
    </source>
</evidence>
<protein>
    <recommendedName>
        <fullName evidence="3">Queuosine 5'-phosphate N-glycosylase/hydrolase</fullName>
    </recommendedName>
    <alternativeName>
        <fullName evidence="4">Queuosine-nucleotide N-glycosylase/hydrolase</fullName>
    </alternativeName>
</protein>
<dbReference type="Pfam" id="PF10343">
    <property type="entry name" value="Q_salvage"/>
    <property type="match status" value="1"/>
</dbReference>
<keyword evidence="1" id="KW-0378">Hydrolase</keyword>
<dbReference type="GO" id="GO:0016787">
    <property type="term" value="F:hydrolase activity"/>
    <property type="evidence" value="ECO:0007669"/>
    <property type="project" value="UniProtKB-KW"/>
</dbReference>
<evidence type="ECO:0000256" key="3">
    <source>
        <dbReference type="ARBA" id="ARBA00035306"/>
    </source>
</evidence>
<gene>
    <name evidence="6" type="ORF">UABAM_05531</name>
</gene>
<proteinExistence type="inferred from homology"/>
<name>A0A5S9F5Z0_UABAM</name>
<dbReference type="AlphaFoldDB" id="A0A5S9F5Z0"/>
<evidence type="ECO:0000256" key="4">
    <source>
        <dbReference type="ARBA" id="ARBA00035393"/>
    </source>
</evidence>
<dbReference type="GO" id="GO:0006400">
    <property type="term" value="P:tRNA modification"/>
    <property type="evidence" value="ECO:0007669"/>
    <property type="project" value="TreeGrafter"/>
</dbReference>
<dbReference type="KEGG" id="uam:UABAM_05531"/>
<evidence type="ECO:0000256" key="1">
    <source>
        <dbReference type="ARBA" id="ARBA00022801"/>
    </source>
</evidence>
<organism evidence="6 7">
    <name type="scientific">Uabimicrobium amorphum</name>
    <dbReference type="NCBI Taxonomy" id="2596890"/>
    <lineage>
        <taxon>Bacteria</taxon>
        <taxon>Pseudomonadati</taxon>
        <taxon>Planctomycetota</taxon>
        <taxon>Candidatus Uabimicrobiia</taxon>
        <taxon>Candidatus Uabimicrobiales</taxon>
        <taxon>Candidatus Uabimicrobiaceae</taxon>
        <taxon>Candidatus Uabimicrobium</taxon>
    </lineage>
</organism>
<dbReference type="Proteomes" id="UP000326354">
    <property type="component" value="Chromosome"/>
</dbReference>
<comment type="similarity">
    <text evidence="2">Belongs to the QNG1 protein family.</text>
</comment>
<dbReference type="PANTHER" id="PTHR21314">
    <property type="entry name" value="QUEUOSINE 5'-PHOSPHATE N-GLYCOSYLASE_HYDROLASE-RELATED"/>
    <property type="match status" value="1"/>
</dbReference>
<comment type="catalytic activity">
    <reaction evidence="5">
        <text>queuosine 5'-phosphate + H2O = queuine + D-ribose 5-phosphate</text>
        <dbReference type="Rhea" id="RHEA:75387"/>
        <dbReference type="ChEBI" id="CHEBI:15377"/>
        <dbReference type="ChEBI" id="CHEBI:17433"/>
        <dbReference type="ChEBI" id="CHEBI:78346"/>
        <dbReference type="ChEBI" id="CHEBI:194371"/>
    </reaction>
    <physiologicalReaction direction="left-to-right" evidence="5">
        <dbReference type="Rhea" id="RHEA:75388"/>
    </physiologicalReaction>
</comment>
<evidence type="ECO:0000313" key="6">
    <source>
        <dbReference type="EMBL" id="BBM87128.1"/>
    </source>
</evidence>
<keyword evidence="7" id="KW-1185">Reference proteome</keyword>
<dbReference type="InterPro" id="IPR019438">
    <property type="entry name" value="Q_salvage"/>
</dbReference>
<evidence type="ECO:0000256" key="5">
    <source>
        <dbReference type="ARBA" id="ARBA00048204"/>
    </source>
</evidence>
<evidence type="ECO:0000313" key="7">
    <source>
        <dbReference type="Proteomes" id="UP000326354"/>
    </source>
</evidence>
<dbReference type="PANTHER" id="PTHR21314:SF0">
    <property type="entry name" value="QUEUOSINE 5'-PHOSPHATE N-GLYCOSYLASE_HYDROLASE"/>
    <property type="match status" value="1"/>
</dbReference>
<dbReference type="EMBL" id="AP019860">
    <property type="protein sequence ID" value="BBM87128.1"/>
    <property type="molecule type" value="Genomic_DNA"/>
</dbReference>
<sequence>MEIYAEKIIENWKWLKKKEIVKFVDVNPTCIDKYVDTLKTLPKKQVYWDFENIHPKDDFAFARFAIITSAINFCYMDLQKPEQAFTIKESETSYKGAMAMFRCFFRTFGEKNITSKNLKKVFCSQDATKEFFTGVVQIPMLEYRHWIIQELITVLDEKFNGDPINLYEDSNWDALLLLDKLIQYFPMSFQDISHIYTTQKTLQFPFFKKAKLAILLYQGRSSKTNSQLKPLSNFNEIIAVEDYRVPQYLNSVGVLNYQDDLKKIIEKQQIILPHQQMEIEIRAATTVANSLILEKLNSGLKADDSRYWSIANLDAHEWFGAQSVDFPHHITPTTAY</sequence>